<reference evidence="2 3" key="1">
    <citation type="journal article" date="2013" name="BMC Genomics">
        <title>The miniature genome of a carnivorous plant Genlisea aurea contains a low number of genes and short non-coding sequences.</title>
        <authorList>
            <person name="Leushkin E.V."/>
            <person name="Sutormin R.A."/>
            <person name="Nabieva E.R."/>
            <person name="Penin A.A."/>
            <person name="Kondrashov A.S."/>
            <person name="Logacheva M.D."/>
        </authorList>
    </citation>
    <scope>NUCLEOTIDE SEQUENCE [LARGE SCALE GENOMIC DNA]</scope>
</reference>
<organism evidence="2 3">
    <name type="scientific">Genlisea aurea</name>
    <dbReference type="NCBI Taxonomy" id="192259"/>
    <lineage>
        <taxon>Eukaryota</taxon>
        <taxon>Viridiplantae</taxon>
        <taxon>Streptophyta</taxon>
        <taxon>Embryophyta</taxon>
        <taxon>Tracheophyta</taxon>
        <taxon>Spermatophyta</taxon>
        <taxon>Magnoliopsida</taxon>
        <taxon>eudicotyledons</taxon>
        <taxon>Gunneridae</taxon>
        <taxon>Pentapetalae</taxon>
        <taxon>asterids</taxon>
        <taxon>lamiids</taxon>
        <taxon>Lamiales</taxon>
        <taxon>Lentibulariaceae</taxon>
        <taxon>Genlisea</taxon>
    </lineage>
</organism>
<sequence length="113" mass="12566">MAPPTRQNRPPPTEEPRVKKPRRNRFDCDVVPFQTLPMPEPMPIPSWRLNSSPPQPFVIPEYGEVLAAAYGSGKIRYVPSRAHTFDPSVLQFVDTEAAVGESESDSSDRGSSD</sequence>
<accession>S8C7P6</accession>
<name>S8C7P6_9LAMI</name>
<evidence type="ECO:0000256" key="1">
    <source>
        <dbReference type="SAM" id="MobiDB-lite"/>
    </source>
</evidence>
<dbReference type="AlphaFoldDB" id="S8C7P6"/>
<proteinExistence type="predicted"/>
<gene>
    <name evidence="2" type="ORF">M569_11978</name>
</gene>
<evidence type="ECO:0000313" key="2">
    <source>
        <dbReference type="EMBL" id="EPS62810.1"/>
    </source>
</evidence>
<evidence type="ECO:0000313" key="3">
    <source>
        <dbReference type="Proteomes" id="UP000015453"/>
    </source>
</evidence>
<dbReference type="EMBL" id="AUSU01005874">
    <property type="protein sequence ID" value="EPS62810.1"/>
    <property type="molecule type" value="Genomic_DNA"/>
</dbReference>
<feature type="compositionally biased region" description="Basic and acidic residues" evidence="1">
    <location>
        <begin position="12"/>
        <end position="25"/>
    </location>
</feature>
<protein>
    <submittedName>
        <fullName evidence="2">Uncharacterized protein</fullName>
    </submittedName>
</protein>
<keyword evidence="3" id="KW-1185">Reference proteome</keyword>
<feature type="compositionally biased region" description="Pro residues" evidence="1">
    <location>
        <begin position="1"/>
        <end position="11"/>
    </location>
</feature>
<comment type="caution">
    <text evidence="2">The sequence shown here is derived from an EMBL/GenBank/DDBJ whole genome shotgun (WGS) entry which is preliminary data.</text>
</comment>
<feature type="region of interest" description="Disordered" evidence="1">
    <location>
        <begin position="1"/>
        <end position="25"/>
    </location>
</feature>
<dbReference type="Proteomes" id="UP000015453">
    <property type="component" value="Unassembled WGS sequence"/>
</dbReference>